<dbReference type="HOGENOM" id="CLU_000022_46_2_1"/>
<evidence type="ECO:0000256" key="20">
    <source>
        <dbReference type="ARBA" id="ARBA00060276"/>
    </source>
</evidence>
<evidence type="ECO:0000256" key="6">
    <source>
        <dbReference type="ARBA" id="ARBA00022692"/>
    </source>
</evidence>
<dbReference type="Pfam" id="PF00501">
    <property type="entry name" value="AMP-binding"/>
    <property type="match status" value="1"/>
</dbReference>
<feature type="domain" description="AMP-binding enzyme C-terminal" evidence="24">
    <location>
        <begin position="443"/>
        <end position="513"/>
    </location>
</feature>
<evidence type="ECO:0000313" key="25">
    <source>
        <dbReference type="Ensembl" id="ENSCSAVP00000013692.1"/>
    </source>
</evidence>
<evidence type="ECO:0000256" key="8">
    <source>
        <dbReference type="ARBA" id="ARBA00022832"/>
    </source>
</evidence>
<dbReference type="GO" id="GO:0005778">
    <property type="term" value="C:peroxisomal membrane"/>
    <property type="evidence" value="ECO:0007669"/>
    <property type="project" value="UniProtKB-SubCell"/>
</dbReference>
<keyword evidence="13" id="KW-0472">Membrane</keyword>
<dbReference type="InterPro" id="IPR042099">
    <property type="entry name" value="ANL_N_sf"/>
</dbReference>
<dbReference type="FunFam" id="3.40.50.12780:FF:000019">
    <property type="entry name" value="Long-chain fatty acid transporter"/>
    <property type="match status" value="1"/>
</dbReference>
<evidence type="ECO:0000256" key="21">
    <source>
        <dbReference type="ARBA" id="ARBA00068795"/>
    </source>
</evidence>
<proteinExistence type="inferred from homology"/>
<keyword evidence="4" id="KW-1003">Cell membrane</keyword>
<keyword evidence="12" id="KW-0443">Lipid metabolism</keyword>
<dbReference type="GO" id="GO:0005886">
    <property type="term" value="C:plasma membrane"/>
    <property type="evidence" value="ECO:0007669"/>
    <property type="project" value="UniProtKB-SubCell"/>
</dbReference>
<dbReference type="InterPro" id="IPR020845">
    <property type="entry name" value="AMP-binding_CS"/>
</dbReference>
<dbReference type="FunFam" id="3.30.300.30:FF:000002">
    <property type="entry name" value="Long-chain fatty acid transport protein 1"/>
    <property type="match status" value="1"/>
</dbReference>
<dbReference type="Proteomes" id="UP000007875">
    <property type="component" value="Unassembled WGS sequence"/>
</dbReference>
<evidence type="ECO:0000256" key="4">
    <source>
        <dbReference type="ARBA" id="ARBA00022475"/>
    </source>
</evidence>
<keyword evidence="6" id="KW-0812">Transmembrane</keyword>
<dbReference type="EC" id="6.2.1.3" evidence="15"/>
<evidence type="ECO:0000256" key="19">
    <source>
        <dbReference type="ARBA" id="ARBA00048666"/>
    </source>
</evidence>
<dbReference type="PANTHER" id="PTHR43107:SF22">
    <property type="entry name" value="VERY LONG-CHAIN ACYL-COA SYNTHETASE"/>
    <property type="match status" value="1"/>
</dbReference>
<keyword evidence="26" id="KW-1185">Reference proteome</keyword>
<reference evidence="26" key="1">
    <citation type="submission" date="2003-08" db="EMBL/GenBank/DDBJ databases">
        <authorList>
            <person name="Birren B."/>
            <person name="Nusbaum C."/>
            <person name="Abebe A."/>
            <person name="Abouelleil A."/>
            <person name="Adekoya E."/>
            <person name="Ait-zahra M."/>
            <person name="Allen N."/>
            <person name="Allen T."/>
            <person name="An P."/>
            <person name="Anderson M."/>
            <person name="Anderson S."/>
            <person name="Arachchi H."/>
            <person name="Armbruster J."/>
            <person name="Bachantsang P."/>
            <person name="Baldwin J."/>
            <person name="Barry A."/>
            <person name="Bayul T."/>
            <person name="Blitshsteyn B."/>
            <person name="Bloom T."/>
            <person name="Blye J."/>
            <person name="Boguslavskiy L."/>
            <person name="Borowsky M."/>
            <person name="Boukhgalter B."/>
            <person name="Brunache A."/>
            <person name="Butler J."/>
            <person name="Calixte N."/>
            <person name="Calvo S."/>
            <person name="Camarata J."/>
            <person name="Campo K."/>
            <person name="Chang J."/>
            <person name="Cheshatsang Y."/>
            <person name="Citroen M."/>
            <person name="Collymore A."/>
            <person name="Considine T."/>
            <person name="Cook A."/>
            <person name="Cooke P."/>
            <person name="Corum B."/>
            <person name="Cuomo C."/>
            <person name="David R."/>
            <person name="Dawoe T."/>
            <person name="Degray S."/>
            <person name="Dodge S."/>
            <person name="Dooley K."/>
            <person name="Dorje P."/>
            <person name="Dorjee K."/>
            <person name="Dorris L."/>
            <person name="Duffey N."/>
            <person name="Dupes A."/>
            <person name="Elkins T."/>
            <person name="Engels R."/>
            <person name="Erickson J."/>
            <person name="Farina A."/>
            <person name="Faro S."/>
            <person name="Ferreira P."/>
            <person name="Fischer H."/>
            <person name="Fitzgerald M."/>
            <person name="Foley K."/>
            <person name="Gage D."/>
            <person name="Galagan J."/>
            <person name="Gearin G."/>
            <person name="Gnerre S."/>
            <person name="Gnirke A."/>
            <person name="Goyette A."/>
            <person name="Graham J."/>
            <person name="Grandbois E."/>
            <person name="Gyaltsen K."/>
            <person name="Hafez N."/>
            <person name="Hagopian D."/>
            <person name="Hagos B."/>
            <person name="Hall J."/>
            <person name="Hatcher B."/>
            <person name="Heller A."/>
            <person name="Higgins H."/>
            <person name="Honan T."/>
            <person name="Horn A."/>
            <person name="Houde N."/>
            <person name="Hughes L."/>
            <person name="Hulme W."/>
            <person name="Husby E."/>
            <person name="Iliev I."/>
            <person name="Jaffe D."/>
            <person name="Jones C."/>
            <person name="Kamal M."/>
            <person name="Kamat A."/>
            <person name="Kamvysselis M."/>
            <person name="Karlsson E."/>
            <person name="Kells C."/>
            <person name="Kieu A."/>
            <person name="Kisner P."/>
            <person name="Kodira C."/>
            <person name="Kulbokas E."/>
            <person name="Labutti K."/>
            <person name="Lama D."/>
            <person name="Landers T."/>
            <person name="Leger J."/>
            <person name="Levine S."/>
            <person name="Lewis D."/>
            <person name="Lewis T."/>
            <person name="Lindblad-toh K."/>
            <person name="Liu X."/>
            <person name="Lokyitsang T."/>
            <person name="Lokyitsang Y."/>
            <person name="Lucien O."/>
            <person name="Lui A."/>
            <person name="Ma L.J."/>
            <person name="Mabbitt R."/>
            <person name="Macdonald J."/>
            <person name="Maclean C."/>
            <person name="Major J."/>
            <person name="Manning J."/>
            <person name="Marabella R."/>
            <person name="Maru K."/>
            <person name="Matthews C."/>
            <person name="Mauceli E."/>
            <person name="Mccarthy M."/>
            <person name="Mcdonough S."/>
            <person name="Mcghee T."/>
            <person name="Meldrim J."/>
            <person name="Meneus L."/>
            <person name="Mesirov J."/>
            <person name="Mihalev A."/>
            <person name="Mihova T."/>
            <person name="Mikkelsen T."/>
            <person name="Mlenga V."/>
            <person name="Moru K."/>
            <person name="Mozes J."/>
            <person name="Mulrain L."/>
            <person name="Munson G."/>
            <person name="Naylor J."/>
            <person name="Newes C."/>
            <person name="Nguyen C."/>
            <person name="Nguyen N."/>
            <person name="Nguyen T."/>
            <person name="Nicol R."/>
            <person name="Nielsen C."/>
            <person name="Nizzari M."/>
            <person name="Norbu C."/>
            <person name="Norbu N."/>
            <person name="O'donnell P."/>
            <person name="Okoawo O."/>
            <person name="O'leary S."/>
            <person name="Omotosho B."/>
            <person name="O'neill K."/>
            <person name="Osman S."/>
            <person name="Parker S."/>
            <person name="Perrin D."/>
            <person name="Phunkhang P."/>
            <person name="Piqani B."/>
            <person name="Purcell S."/>
            <person name="Rachupka T."/>
            <person name="Ramasamy U."/>
            <person name="Rameau R."/>
            <person name="Ray V."/>
            <person name="Raymond C."/>
            <person name="Retta R."/>
            <person name="Richardson S."/>
            <person name="Rise C."/>
            <person name="Rodriguez J."/>
            <person name="Rogers J."/>
            <person name="Rogov P."/>
            <person name="Rutman M."/>
            <person name="Schupbach R."/>
            <person name="Seaman C."/>
            <person name="Settipalli S."/>
            <person name="Sharpe T."/>
            <person name="Sheridan J."/>
            <person name="Sherpa N."/>
            <person name="Shi J."/>
            <person name="Smirnov S."/>
            <person name="Smith C."/>
            <person name="Sougnez C."/>
            <person name="Spencer B."/>
            <person name="Stalker J."/>
            <person name="Stange-thomann N."/>
            <person name="Stavropoulos S."/>
            <person name="Stetson K."/>
            <person name="Stone C."/>
            <person name="Stone S."/>
            <person name="Stubbs M."/>
            <person name="Talamas J."/>
            <person name="Tchuinga P."/>
            <person name="Tenzing P."/>
            <person name="Tesfaye S."/>
            <person name="Theodore J."/>
            <person name="Thoulutsang Y."/>
            <person name="Topham K."/>
            <person name="Towey S."/>
            <person name="Tsamla T."/>
            <person name="Tsomo N."/>
            <person name="Vallee D."/>
            <person name="Vassiliev H."/>
            <person name="Venkataraman V."/>
            <person name="Vinson J."/>
            <person name="Vo A."/>
            <person name="Wade C."/>
            <person name="Wang S."/>
            <person name="Wangchuk T."/>
            <person name="Wangdi T."/>
            <person name="Whittaker C."/>
            <person name="Wilkinson J."/>
            <person name="Wu Y."/>
            <person name="Wyman D."/>
            <person name="Yadav S."/>
            <person name="Yang S."/>
            <person name="Yang X."/>
            <person name="Yeager S."/>
            <person name="Yee E."/>
            <person name="Young G."/>
            <person name="Zainoun J."/>
            <person name="Zembeck L."/>
            <person name="Zimmer A."/>
            <person name="Zody M."/>
            <person name="Lander E."/>
        </authorList>
    </citation>
    <scope>NUCLEOTIDE SEQUENCE [LARGE SCALE GENOMIC DNA]</scope>
</reference>
<evidence type="ECO:0000256" key="5">
    <source>
        <dbReference type="ARBA" id="ARBA00022598"/>
    </source>
</evidence>
<comment type="catalytic activity">
    <reaction evidence="16">
        <text>a very long-chain fatty acid + ATP + CoA = a very long-chain fatty acyl-CoA + AMP + diphosphate</text>
        <dbReference type="Rhea" id="RHEA:54536"/>
        <dbReference type="ChEBI" id="CHEBI:30616"/>
        <dbReference type="ChEBI" id="CHEBI:33019"/>
        <dbReference type="ChEBI" id="CHEBI:57287"/>
        <dbReference type="ChEBI" id="CHEBI:58950"/>
        <dbReference type="ChEBI" id="CHEBI:138261"/>
        <dbReference type="ChEBI" id="CHEBI:456215"/>
    </reaction>
    <physiologicalReaction direction="left-to-right" evidence="16">
        <dbReference type="Rhea" id="RHEA:54537"/>
    </physiologicalReaction>
</comment>
<evidence type="ECO:0000256" key="11">
    <source>
        <dbReference type="ARBA" id="ARBA00023055"/>
    </source>
</evidence>
<dbReference type="PANTHER" id="PTHR43107">
    <property type="entry name" value="LONG-CHAIN FATTY ACID TRANSPORT PROTEIN"/>
    <property type="match status" value="1"/>
</dbReference>
<dbReference type="PROSITE" id="PS00455">
    <property type="entry name" value="AMP_BINDING"/>
    <property type="match status" value="1"/>
</dbReference>
<accession>H2Z7Y0</accession>
<comment type="catalytic activity">
    <reaction evidence="19">
        <text>tetracosanoate + ATP + CoA = tetracosanoyl-CoA + AMP + diphosphate</text>
        <dbReference type="Rhea" id="RHEA:33639"/>
        <dbReference type="ChEBI" id="CHEBI:30616"/>
        <dbReference type="ChEBI" id="CHEBI:31014"/>
        <dbReference type="ChEBI" id="CHEBI:33019"/>
        <dbReference type="ChEBI" id="CHEBI:57287"/>
        <dbReference type="ChEBI" id="CHEBI:65052"/>
        <dbReference type="ChEBI" id="CHEBI:456215"/>
    </reaction>
    <physiologicalReaction direction="left-to-right" evidence="19">
        <dbReference type="Rhea" id="RHEA:33640"/>
    </physiologicalReaction>
</comment>
<evidence type="ECO:0000256" key="15">
    <source>
        <dbReference type="ARBA" id="ARBA00026121"/>
    </source>
</evidence>
<keyword evidence="11" id="KW-0445">Lipid transport</keyword>
<evidence type="ECO:0000256" key="18">
    <source>
        <dbReference type="ARBA" id="ARBA00046271"/>
    </source>
</evidence>
<dbReference type="InterPro" id="IPR000873">
    <property type="entry name" value="AMP-dep_synth/lig_dom"/>
</dbReference>
<keyword evidence="5" id="KW-0436">Ligase</keyword>
<evidence type="ECO:0000256" key="13">
    <source>
        <dbReference type="ARBA" id="ARBA00023136"/>
    </source>
</evidence>
<keyword evidence="8" id="KW-0276">Fatty acid metabolism</keyword>
<feature type="domain" description="AMP-dependent synthetase/ligase" evidence="23">
    <location>
        <begin position="2"/>
        <end position="325"/>
    </location>
</feature>
<evidence type="ECO:0000256" key="12">
    <source>
        <dbReference type="ARBA" id="ARBA00023098"/>
    </source>
</evidence>
<evidence type="ECO:0000256" key="10">
    <source>
        <dbReference type="ARBA" id="ARBA00022989"/>
    </source>
</evidence>
<dbReference type="GO" id="GO:0005524">
    <property type="term" value="F:ATP binding"/>
    <property type="evidence" value="ECO:0007669"/>
    <property type="project" value="UniProtKB-KW"/>
</dbReference>
<dbReference type="InterPro" id="IPR025110">
    <property type="entry name" value="AMP-bd_C"/>
</dbReference>
<dbReference type="SUPFAM" id="SSF56801">
    <property type="entry name" value="Acetyl-CoA synthetase-like"/>
    <property type="match status" value="1"/>
</dbReference>
<protein>
    <recommendedName>
        <fullName evidence="21">Very long-chain fatty acid transport protein</fullName>
        <ecNumber evidence="15">6.2.1.3</ecNumber>
    </recommendedName>
    <alternativeName>
        <fullName evidence="17">Long-chain-fatty-acid--CoA ligase</fullName>
    </alternativeName>
    <alternativeName>
        <fullName evidence="22">Very-long-chain acyl-CoA synthetase</fullName>
    </alternativeName>
</protein>
<dbReference type="GO" id="GO:0004467">
    <property type="term" value="F:long-chain fatty acid-CoA ligase activity"/>
    <property type="evidence" value="ECO:0007669"/>
    <property type="project" value="UniProtKB-EC"/>
</dbReference>
<dbReference type="InterPro" id="IPR045851">
    <property type="entry name" value="AMP-bd_C_sf"/>
</dbReference>
<evidence type="ECO:0000313" key="26">
    <source>
        <dbReference type="Proteomes" id="UP000007875"/>
    </source>
</evidence>
<dbReference type="GO" id="GO:0005789">
    <property type="term" value="C:endoplasmic reticulum membrane"/>
    <property type="evidence" value="ECO:0007669"/>
    <property type="project" value="TreeGrafter"/>
</dbReference>
<evidence type="ECO:0000256" key="16">
    <source>
        <dbReference type="ARBA" id="ARBA00036527"/>
    </source>
</evidence>
<dbReference type="GO" id="GO:0005324">
    <property type="term" value="F:long-chain fatty acid transmembrane transporter activity"/>
    <property type="evidence" value="ECO:0007669"/>
    <property type="project" value="TreeGrafter"/>
</dbReference>
<dbReference type="GO" id="GO:0044539">
    <property type="term" value="P:long-chain fatty acid import into cell"/>
    <property type="evidence" value="ECO:0007669"/>
    <property type="project" value="TreeGrafter"/>
</dbReference>
<name>H2Z7Y0_CIOSA</name>
<keyword evidence="7" id="KW-0547">Nucleotide-binding</keyword>
<keyword evidence="9" id="KW-0067">ATP-binding</keyword>
<organism evidence="25 26">
    <name type="scientific">Ciona savignyi</name>
    <name type="common">Pacific transparent sea squirt</name>
    <dbReference type="NCBI Taxonomy" id="51511"/>
    <lineage>
        <taxon>Eukaryota</taxon>
        <taxon>Metazoa</taxon>
        <taxon>Chordata</taxon>
        <taxon>Tunicata</taxon>
        <taxon>Ascidiacea</taxon>
        <taxon>Phlebobranchia</taxon>
        <taxon>Cionidae</taxon>
        <taxon>Ciona</taxon>
    </lineage>
</organism>
<comment type="function">
    <text evidence="20">Acyl-CoA synthetase required for both the import of long chain fatty acids (LCFAs) (C14-C18) and the activation very long chain fatty acids (VLCFAs) (C20-C26) by esterification of the fatty acids into metabolically active CoA-thioesters for subsequent degradation or incorporation into phospholipids. The transport and fatty acyl-CoA synthetase activities are genetically separable and are thus independent activities. Esterifies VLCFAs in the peroxisome matrix. The VLCFAs are actively transported into peroxisomes by a PXA1-PXA2 heterodimeric transporter in the peroxisomal membrane.</text>
</comment>
<dbReference type="GeneTree" id="ENSGT00940000170361"/>
<dbReference type="Pfam" id="PF13193">
    <property type="entry name" value="AMP-binding_C"/>
    <property type="match status" value="1"/>
</dbReference>
<evidence type="ECO:0000259" key="23">
    <source>
        <dbReference type="Pfam" id="PF00501"/>
    </source>
</evidence>
<evidence type="ECO:0000256" key="7">
    <source>
        <dbReference type="ARBA" id="ARBA00022741"/>
    </source>
</evidence>
<reference evidence="25" key="2">
    <citation type="submission" date="2025-08" db="UniProtKB">
        <authorList>
            <consortium name="Ensembl"/>
        </authorList>
    </citation>
    <scope>IDENTIFICATION</scope>
</reference>
<evidence type="ECO:0000256" key="22">
    <source>
        <dbReference type="ARBA" id="ARBA00078285"/>
    </source>
</evidence>
<evidence type="ECO:0000256" key="3">
    <source>
        <dbReference type="ARBA" id="ARBA00022448"/>
    </source>
</evidence>
<comment type="subcellular location">
    <subcellularLocation>
        <location evidence="1">Cell membrane</location>
        <topology evidence="1">Multi-pass membrane protein</topology>
    </subcellularLocation>
    <subcellularLocation>
        <location evidence="18">Peroxisome membrane</location>
    </subcellularLocation>
</comment>
<keyword evidence="10" id="KW-1133">Transmembrane helix</keyword>
<keyword evidence="14" id="KW-0576">Peroxisome</keyword>
<evidence type="ECO:0000256" key="14">
    <source>
        <dbReference type="ARBA" id="ARBA00023140"/>
    </source>
</evidence>
<comment type="similarity">
    <text evidence="2">Belongs to the ATP-dependent AMP-binding enzyme family.</text>
</comment>
<evidence type="ECO:0000256" key="2">
    <source>
        <dbReference type="ARBA" id="ARBA00006432"/>
    </source>
</evidence>
<evidence type="ECO:0000256" key="17">
    <source>
        <dbReference type="ARBA" id="ARBA00041297"/>
    </source>
</evidence>
<reference evidence="25" key="3">
    <citation type="submission" date="2025-09" db="UniProtKB">
        <authorList>
            <consortium name="Ensembl"/>
        </authorList>
    </citation>
    <scope>IDENTIFICATION</scope>
</reference>
<keyword evidence="3" id="KW-0813">Transport</keyword>
<evidence type="ECO:0000259" key="24">
    <source>
        <dbReference type="Pfam" id="PF13193"/>
    </source>
</evidence>
<dbReference type="AlphaFoldDB" id="H2Z7Y0"/>
<dbReference type="Ensembl" id="ENSCSAVT00000013850.1">
    <property type="protein sequence ID" value="ENSCSAVP00000013692.1"/>
    <property type="gene ID" value="ENSCSAVG00000008032.1"/>
</dbReference>
<dbReference type="Gene3D" id="3.30.300.30">
    <property type="match status" value="1"/>
</dbReference>
<dbReference type="Gene3D" id="3.40.50.12780">
    <property type="entry name" value="N-terminal domain of ligase-like"/>
    <property type="match status" value="1"/>
</dbReference>
<evidence type="ECO:0000256" key="1">
    <source>
        <dbReference type="ARBA" id="ARBA00004651"/>
    </source>
</evidence>
<sequence>LAEVAKSTPEHPAILYEEEIFSYGQMHKLTNQYAHAFRSLGVQSGHKVGLIMMNEPHYIAIWLGCNRIGAVCSFLNFNLKSKSLLHCIDLSEIKILVAGCDPSILATITECHPEPPLCFVIFGHKRKYPRLTTAKFEALAPLVEDIPRSWRGDVKHRDPICYIFTSGTTGLPKAVNVDNSKCFAGAAILGFAEPKPYDVVYTSLPLYHSSGAIIGIVGAIHHGMCCTVALRKKFSASNFWPDCRKYNVTIVQYIGEILRYVCKQPVTPEDRNHSVRTIVGNGLRPDVWKQFLSRFGAHIHVLEFYAATEGNVGFINLPNKFGCIGTYSPLIRAIGNSPIIKFDVETEELIRDSNGRPIKCPPNEPGLLVGKITNSTRISSYKGKEALTEKKVLRNLFKQGDAFFNTGDLLMYDDEYRLYFCDRVGDTFRWGENVSTNEVSDTIADAGGIKECNVYGVKVPGHDGRAGMVTVVLEAEELDGASLYQHMVDSLPSYARPLFVRVQDELEVTGTFKRRKVNLQNEGFDLTKVGDDKLYFMCSEMKAYVPLNDEMQKKIEDGDLRL</sequence>
<evidence type="ECO:0000256" key="9">
    <source>
        <dbReference type="ARBA" id="ARBA00022840"/>
    </source>
</evidence>